<dbReference type="InterPro" id="IPR004033">
    <property type="entry name" value="UbiE/COQ5_MeTrFase"/>
</dbReference>
<dbReference type="GO" id="GO:0032259">
    <property type="term" value="P:methylation"/>
    <property type="evidence" value="ECO:0007669"/>
    <property type="project" value="UniProtKB-KW"/>
</dbReference>
<proteinExistence type="inferred from homology"/>
<evidence type="ECO:0000256" key="2">
    <source>
        <dbReference type="ARBA" id="ARBA00022679"/>
    </source>
</evidence>
<dbReference type="Gene3D" id="3.40.50.150">
    <property type="entry name" value="Vaccinia Virus protein VP39"/>
    <property type="match status" value="1"/>
</dbReference>
<comment type="subcellular location">
    <subcellularLocation>
        <location evidence="4">Plastid</location>
        <location evidence="4">Chloroplast</location>
    </subcellularLocation>
</comment>
<dbReference type="PROSITE" id="PS01183">
    <property type="entry name" value="UBIE_1"/>
    <property type="match status" value="1"/>
</dbReference>
<dbReference type="InterPro" id="IPR023576">
    <property type="entry name" value="UbiE/COQ5_MeTrFase_CS"/>
</dbReference>
<dbReference type="PANTHER" id="PTHR43591">
    <property type="entry name" value="METHYLTRANSFERASE"/>
    <property type="match status" value="1"/>
</dbReference>
<sequence length="298" mass="33313">MAALLGTVFPVTFTGHNQLPAKFPSRRRIVVKSSTSSDERQILFNRIAPVYDNLNDLLSLGQHRIWKNMSVSWSGARRGDKVLDLCCGSGDLAFLLSEKVGPSGKVMSLDFSSEQLAVAASRQKLRGRSCYKCIEWIEGDATDLPFDDCEFDAITMGYGLRNVVGRDRAMREMYRVLKPGSRVSILDFNKSDQSVTTFMQVLVFLTRRCGCLICEFMFPKANNLLGGFGYCKDWMIDNVVVPVATLYNLAKEYEYLKYSINGYLTGEELEALAMEAGFSSARHYEISGGFMGNLVAVR</sequence>
<keyword evidence="3 4" id="KW-0949">S-adenosyl-L-methionine</keyword>
<evidence type="ECO:0000256" key="4">
    <source>
        <dbReference type="HAMAP-Rule" id="MF_03192"/>
    </source>
</evidence>
<dbReference type="Pfam" id="PF01209">
    <property type="entry name" value="Ubie_methyltran"/>
    <property type="match status" value="1"/>
</dbReference>
<evidence type="ECO:0000313" key="6">
    <source>
        <dbReference type="Proteomes" id="UP001642260"/>
    </source>
</evidence>
<keyword evidence="2 4" id="KW-0808">Transferase</keyword>
<keyword evidence="4" id="KW-0934">Plastid</keyword>
<comment type="caution">
    <text evidence="5">The sequence shown here is derived from an EMBL/GenBank/DDBJ whole genome shotgun (WGS) entry which is preliminary data.</text>
</comment>
<evidence type="ECO:0000256" key="3">
    <source>
        <dbReference type="ARBA" id="ARBA00022691"/>
    </source>
</evidence>
<dbReference type="PANTHER" id="PTHR43591:SF24">
    <property type="entry name" value="2-METHOXY-6-POLYPRENYL-1,4-BENZOQUINOL METHYLASE, MITOCHONDRIAL"/>
    <property type="match status" value="1"/>
</dbReference>
<protein>
    <recommendedName>
        <fullName evidence="4">2-phytyl-1,4-beta-naphthoquinone methyltransferase, chloroplastic</fullName>
        <ecNumber evidence="4">2.1.1.329</ecNumber>
    </recommendedName>
    <alternativeName>
        <fullName evidence="4">Demethylphylloquinone methyltransferase</fullName>
    </alternativeName>
    <alternativeName>
        <fullName evidence="4">Menaquinone biosynthesis methyltransferase ubiE-like protein</fullName>
    </alternativeName>
</protein>
<dbReference type="SUPFAM" id="SSF53335">
    <property type="entry name" value="S-adenosyl-L-methionine-dependent methyltransferases"/>
    <property type="match status" value="1"/>
</dbReference>
<comment type="catalytic activity">
    <reaction evidence="4">
        <text>demethylphylloquinol + S-adenosyl-L-methionine = phylloquinol + S-adenosyl-L-homocysteine + H(+)</text>
        <dbReference type="Rhea" id="RHEA:40551"/>
        <dbReference type="ChEBI" id="CHEBI:15378"/>
        <dbReference type="ChEBI" id="CHEBI:28433"/>
        <dbReference type="ChEBI" id="CHEBI:57856"/>
        <dbReference type="ChEBI" id="CHEBI:59789"/>
        <dbReference type="ChEBI" id="CHEBI:87844"/>
        <dbReference type="EC" id="2.1.1.329"/>
    </reaction>
</comment>
<dbReference type="Proteomes" id="UP001642260">
    <property type="component" value="Unassembled WGS sequence"/>
</dbReference>
<comment type="function">
    <text evidence="4">Involved in the biosynthesis of phylloquinone (vitamin K1). Methyltransferase required for the conversion of 2-phytyl-1,4-beta-naphthoquinol to phylloquinol.</text>
</comment>
<keyword evidence="4" id="KW-0150">Chloroplast</keyword>
<evidence type="ECO:0000256" key="1">
    <source>
        <dbReference type="ARBA" id="ARBA00022603"/>
    </source>
</evidence>
<dbReference type="GO" id="GO:0052624">
    <property type="term" value="F:2-phytyl-1,4-naphthoquinone methyltransferase activity"/>
    <property type="evidence" value="ECO:0007669"/>
    <property type="project" value="UniProtKB-UniRule"/>
</dbReference>
<dbReference type="InterPro" id="IPR032904">
    <property type="entry name" value="MenG"/>
</dbReference>
<keyword evidence="1 4" id="KW-0489">Methyltransferase</keyword>
<dbReference type="CDD" id="cd02440">
    <property type="entry name" value="AdoMet_MTases"/>
    <property type="match status" value="1"/>
</dbReference>
<organism evidence="5 6">
    <name type="scientific">Eruca vesicaria subsp. sativa</name>
    <name type="common">Garden rocket</name>
    <name type="synonym">Eruca sativa</name>
    <dbReference type="NCBI Taxonomy" id="29727"/>
    <lineage>
        <taxon>Eukaryota</taxon>
        <taxon>Viridiplantae</taxon>
        <taxon>Streptophyta</taxon>
        <taxon>Embryophyta</taxon>
        <taxon>Tracheophyta</taxon>
        <taxon>Spermatophyta</taxon>
        <taxon>Magnoliopsida</taxon>
        <taxon>eudicotyledons</taxon>
        <taxon>Gunneridae</taxon>
        <taxon>Pentapetalae</taxon>
        <taxon>rosids</taxon>
        <taxon>malvids</taxon>
        <taxon>Brassicales</taxon>
        <taxon>Brassicaceae</taxon>
        <taxon>Brassiceae</taxon>
        <taxon>Eruca</taxon>
    </lineage>
</organism>
<dbReference type="HAMAP" id="MF_01982">
    <property type="entry name" value="MenG_phylloquinone_subfam"/>
    <property type="match status" value="1"/>
</dbReference>
<dbReference type="EC" id="2.1.1.329" evidence="4"/>
<gene>
    <name evidence="4" type="primary">MENG</name>
    <name evidence="5" type="ORF">ERUC_LOCUS35464</name>
</gene>
<dbReference type="AlphaFoldDB" id="A0ABC8LI04"/>
<comment type="similarity">
    <text evidence="4">Belongs to the class I-like SAM-binding methyltransferase superfamily. MenG/UbiE family.</text>
</comment>
<reference evidence="5 6" key="1">
    <citation type="submission" date="2022-03" db="EMBL/GenBank/DDBJ databases">
        <authorList>
            <person name="Macdonald S."/>
            <person name="Ahmed S."/>
            <person name="Newling K."/>
        </authorList>
    </citation>
    <scope>NUCLEOTIDE SEQUENCE [LARGE SCALE GENOMIC DNA]</scope>
</reference>
<dbReference type="GO" id="GO:0042372">
    <property type="term" value="P:phylloquinone biosynthetic process"/>
    <property type="evidence" value="ECO:0007669"/>
    <property type="project" value="UniProtKB-UniRule"/>
</dbReference>
<dbReference type="EMBL" id="CAKOAT010571820">
    <property type="protein sequence ID" value="CAH8382981.1"/>
    <property type="molecule type" value="Genomic_DNA"/>
</dbReference>
<keyword evidence="6" id="KW-1185">Reference proteome</keyword>
<name>A0ABC8LI04_ERUVS</name>
<dbReference type="InterPro" id="IPR029063">
    <property type="entry name" value="SAM-dependent_MTases_sf"/>
</dbReference>
<evidence type="ECO:0000313" key="5">
    <source>
        <dbReference type="EMBL" id="CAH8382981.1"/>
    </source>
</evidence>
<dbReference type="NCBIfam" id="TIGR01934">
    <property type="entry name" value="MenG_MenH_UbiE"/>
    <property type="match status" value="1"/>
</dbReference>
<dbReference type="PROSITE" id="PS51608">
    <property type="entry name" value="SAM_MT_UBIE"/>
    <property type="match status" value="1"/>
</dbReference>
<accession>A0ABC8LI04</accession>
<dbReference type="HAMAP" id="MF_01813">
    <property type="entry name" value="MenG_UbiE_methyltr"/>
    <property type="match status" value="1"/>
</dbReference>
<dbReference type="GO" id="GO:0009507">
    <property type="term" value="C:chloroplast"/>
    <property type="evidence" value="ECO:0007669"/>
    <property type="project" value="UniProtKB-SubCell"/>
</dbReference>